<reference evidence="2 3" key="1">
    <citation type="submission" date="2018-12" db="EMBL/GenBank/DDBJ databases">
        <title>The whole draft genome of Aquabacterium sp. SJQ9.</title>
        <authorList>
            <person name="Sun L."/>
            <person name="Gao X."/>
            <person name="Chen W."/>
            <person name="Huang K."/>
        </authorList>
    </citation>
    <scope>NUCLEOTIDE SEQUENCE [LARGE SCALE GENOMIC DNA]</scope>
    <source>
        <strain evidence="2 3">SJQ9</strain>
    </source>
</reference>
<evidence type="ECO:0000313" key="2">
    <source>
        <dbReference type="EMBL" id="RRS03368.1"/>
    </source>
</evidence>
<gene>
    <name evidence="2" type="ORF">EIP75_15565</name>
</gene>
<sequence>MARTFDCARRTLTSAALASLMLCASAQGSQPSLCQTGETVWFSCRVGPAKTVSLCGTRETLQYRFGTPQHLELMYPATASTGYTAFRWAHHARFQADRMQVSFNNRGVDYILFDHTENGQREAGLDVASKQRLRCTGALQSRMAQLKDKLPCDDDSALNLGTCSHSPD</sequence>
<keyword evidence="1" id="KW-0732">Signal</keyword>
<dbReference type="EMBL" id="RSED01000012">
    <property type="protein sequence ID" value="RRS03368.1"/>
    <property type="molecule type" value="Genomic_DNA"/>
</dbReference>
<feature type="chain" id="PRO_5018600868" evidence="1">
    <location>
        <begin position="27"/>
        <end position="168"/>
    </location>
</feature>
<proteinExistence type="predicted"/>
<feature type="signal peptide" evidence="1">
    <location>
        <begin position="1"/>
        <end position="26"/>
    </location>
</feature>
<dbReference type="AlphaFoldDB" id="A0A3R8S0R1"/>
<keyword evidence="3" id="KW-1185">Reference proteome</keyword>
<organism evidence="2 3">
    <name type="scientific">Aquabacterium soli</name>
    <dbReference type="NCBI Taxonomy" id="2493092"/>
    <lineage>
        <taxon>Bacteria</taxon>
        <taxon>Pseudomonadati</taxon>
        <taxon>Pseudomonadota</taxon>
        <taxon>Betaproteobacteria</taxon>
        <taxon>Burkholderiales</taxon>
        <taxon>Aquabacterium</taxon>
    </lineage>
</organism>
<evidence type="ECO:0000256" key="1">
    <source>
        <dbReference type="SAM" id="SignalP"/>
    </source>
</evidence>
<dbReference type="Proteomes" id="UP000269265">
    <property type="component" value="Unassembled WGS sequence"/>
</dbReference>
<evidence type="ECO:0000313" key="3">
    <source>
        <dbReference type="Proteomes" id="UP000269265"/>
    </source>
</evidence>
<dbReference type="OrthoDB" id="8997932at2"/>
<name>A0A3R8S0R1_9BURK</name>
<comment type="caution">
    <text evidence="2">The sequence shown here is derived from an EMBL/GenBank/DDBJ whole genome shotgun (WGS) entry which is preliminary data.</text>
</comment>
<dbReference type="RefSeq" id="WP_125244197.1">
    <property type="nucleotide sequence ID" value="NZ_RSED01000012.1"/>
</dbReference>
<protein>
    <submittedName>
        <fullName evidence="2">Uncharacterized protein</fullName>
    </submittedName>
</protein>
<accession>A0A3R8S0R1</accession>